<keyword evidence="12" id="KW-1185">Reference proteome</keyword>
<organism evidence="11 12">
    <name type="scientific">Candidatus Mancarchaeum acidiphilum</name>
    <dbReference type="NCBI Taxonomy" id="1920749"/>
    <lineage>
        <taxon>Archaea</taxon>
        <taxon>Candidatus Micrarchaeota</taxon>
        <taxon>Candidatus Mancarchaeum</taxon>
    </lineage>
</organism>
<dbReference type="InterPro" id="IPR002300">
    <property type="entry name" value="aa-tRNA-synth_Ia"/>
</dbReference>
<dbReference type="InterPro" id="IPR013155">
    <property type="entry name" value="M/V/L/I-tRNA-synth_anticd-bd"/>
</dbReference>
<dbReference type="InterPro" id="IPR009008">
    <property type="entry name" value="Val/Leu/Ile-tRNA-synth_edit"/>
</dbReference>
<evidence type="ECO:0000313" key="11">
    <source>
        <dbReference type="EMBL" id="ASI13875.1"/>
    </source>
</evidence>
<dbReference type="GO" id="GO:0004823">
    <property type="term" value="F:leucine-tRNA ligase activity"/>
    <property type="evidence" value="ECO:0007669"/>
    <property type="project" value="UniProtKB-UniRule"/>
</dbReference>
<dbReference type="AlphaFoldDB" id="A0A218NN29"/>
<dbReference type="Gene3D" id="3.30.2320.20">
    <property type="entry name" value="Class I aminoacyl-tRNA synthetases (RS)"/>
    <property type="match status" value="1"/>
</dbReference>
<evidence type="ECO:0000256" key="7">
    <source>
        <dbReference type="ARBA" id="ARBA00023146"/>
    </source>
</evidence>
<evidence type="ECO:0000256" key="4">
    <source>
        <dbReference type="ARBA" id="ARBA00022741"/>
    </source>
</evidence>
<dbReference type="EMBL" id="CP019964">
    <property type="protein sequence ID" value="ASI13875.1"/>
    <property type="molecule type" value="Genomic_DNA"/>
</dbReference>
<evidence type="ECO:0000256" key="8">
    <source>
        <dbReference type="NCBIfam" id="TIGR00395"/>
    </source>
</evidence>
<dbReference type="Gene3D" id="1.10.10.720">
    <property type="entry name" value="leucyl-tRNA synthetase"/>
    <property type="match status" value="1"/>
</dbReference>
<dbReference type="Pfam" id="PF00133">
    <property type="entry name" value="tRNA-synt_1"/>
    <property type="match status" value="1"/>
</dbReference>
<sequence length="944" mass="107080">MIDHNSIQSKWLSEWEKAKLFESDVNDKEGILVTAAFPYVDMPLHIGHLRTYGTADFYARYKRMRGFNVLYPMAFHKTGTPILAISKRIASNEPEIIGVLKKLGVEDAEVIKKMSDPYFLADYFEKITEEGMRHAGFSVDWRRKFDSINPFFSKMVEWQFSKLNEKKLLVTGEHPVGWCPNEGNAVGQHDTKGDVQPEISKLVAIKFKDSSSDAYFACATYRPETIYGVTNLFVNPKVQYVIADMKGTKVYMSKEAFGILKYQFDMDAVSEISGEELLARKAINPMDGKEVPVLPGSFVKPDFATGVVMSVPSHAPFDYNELEKLKDSNYDTGVKYEDYIRCLETPDESKSSETPALQYLNGKKKEDGSYDVDAATKDIYRDELRKGTMLIGDYKGKGVNEARELISKDLTSSGKAFDVSIISNEEPVYCRCGARVVVHTVKNQWFINYGEKSWKEETKSYVPEMLIYPEKTRNAFMAAVDWIDLRAAERAQGLGTKFPLDNGHIIESLSDSTIYPMFYTISNTVLSSVAKPEQLNGDFFDYVVYGKLDANEVSKSTGIDYEVLKKCRDSFSYWYKFTSRHSASDLVFNHLTMYIYNHLAVFPEEYWPKQIVVNGLVNYEGVKMSKSLGNVIPIMKGIELYGADTLRFIEIVNSDLDQVAEFNTESVNSVNQKIDYLYSAVEKLKGMGSGELKAIDFWLYSKLNRKIRDATEMVEKFNLRDAYISIFYGSINELRYYLERGGDNSIVVSDFLSKVILMLSPVMPYNAEELWHLMGNDTFVSKQQWPEPEASLIDDSVEQLEGLLNSTIEDIANTMKLTSKMDANNGKSVKSAEIIVADDWKFKAYAKLKEYKSMSKVINLPEFSATSKESLSKYLSSLIKSVNSLSDLQYGSEDEYNTLNSSKDYIKSKLNNMFEVSVKKEAESDSGRAFRASPTSPAIILEWG</sequence>
<dbReference type="OrthoDB" id="23906at2157"/>
<evidence type="ECO:0000313" key="12">
    <source>
        <dbReference type="Proteomes" id="UP000197679"/>
    </source>
</evidence>
<protein>
    <recommendedName>
        <fullName evidence="2 8">Leucine--tRNA ligase</fullName>
        <ecNumber evidence="2 8">6.1.1.4</ecNumber>
    </recommendedName>
</protein>
<accession>A0A218NN29</accession>
<dbReference type="SUPFAM" id="SSF52374">
    <property type="entry name" value="Nucleotidylyl transferase"/>
    <property type="match status" value="1"/>
</dbReference>
<proteinExistence type="inferred from homology"/>
<dbReference type="InterPro" id="IPR004493">
    <property type="entry name" value="Leu-tRNA-synth_Ia_arc/euk"/>
</dbReference>
<dbReference type="Proteomes" id="UP000197679">
    <property type="component" value="Chromosome"/>
</dbReference>
<dbReference type="GO" id="GO:0005524">
    <property type="term" value="F:ATP binding"/>
    <property type="evidence" value="ECO:0007669"/>
    <property type="project" value="UniProtKB-KW"/>
</dbReference>
<gene>
    <name evidence="11" type="ORF">Mia14_0564</name>
</gene>
<dbReference type="Gene3D" id="3.40.50.620">
    <property type="entry name" value="HUPs"/>
    <property type="match status" value="1"/>
</dbReference>
<dbReference type="SUPFAM" id="SSF47323">
    <property type="entry name" value="Anticodon-binding domain of a subclass of class I aminoacyl-tRNA synthetases"/>
    <property type="match status" value="1"/>
</dbReference>
<feature type="domain" description="Aminoacyl-tRNA synthetase class Ia" evidence="9">
    <location>
        <begin position="10"/>
        <end position="656"/>
    </location>
</feature>
<evidence type="ECO:0000256" key="1">
    <source>
        <dbReference type="ARBA" id="ARBA00005594"/>
    </source>
</evidence>
<dbReference type="SUPFAM" id="SSF50677">
    <property type="entry name" value="ValRS/IleRS/LeuRS editing domain"/>
    <property type="match status" value="1"/>
</dbReference>
<dbReference type="RefSeq" id="WP_088820149.1">
    <property type="nucleotide sequence ID" value="NZ_CP019964.1"/>
</dbReference>
<evidence type="ECO:0000256" key="2">
    <source>
        <dbReference type="ARBA" id="ARBA00013164"/>
    </source>
</evidence>
<evidence type="ECO:0000256" key="6">
    <source>
        <dbReference type="ARBA" id="ARBA00022917"/>
    </source>
</evidence>
<dbReference type="InterPro" id="IPR014729">
    <property type="entry name" value="Rossmann-like_a/b/a_fold"/>
</dbReference>
<dbReference type="NCBIfam" id="TIGR00395">
    <property type="entry name" value="leuS_arch"/>
    <property type="match status" value="1"/>
</dbReference>
<dbReference type="NCBIfam" id="NF008957">
    <property type="entry name" value="PRK12300.1"/>
    <property type="match status" value="1"/>
</dbReference>
<dbReference type="GO" id="GO:0002161">
    <property type="term" value="F:aminoacyl-tRNA deacylase activity"/>
    <property type="evidence" value="ECO:0007669"/>
    <property type="project" value="InterPro"/>
</dbReference>
<keyword evidence="4" id="KW-0547">Nucleotide-binding</keyword>
<comment type="similarity">
    <text evidence="1">Belongs to the class-I aminoacyl-tRNA synthetase family.</text>
</comment>
<keyword evidence="5" id="KW-0067">ATP-binding</keyword>
<dbReference type="PANTHER" id="PTHR45794:SF1">
    <property type="entry name" value="LEUCINE--TRNA LIGASE, CYTOPLASMIC"/>
    <property type="match status" value="1"/>
</dbReference>
<evidence type="ECO:0000256" key="5">
    <source>
        <dbReference type="ARBA" id="ARBA00022840"/>
    </source>
</evidence>
<feature type="domain" description="Methionyl/Valyl/Leucyl/Isoleucyl-tRNA synthetase anticodon-binding" evidence="10">
    <location>
        <begin position="696"/>
        <end position="822"/>
    </location>
</feature>
<evidence type="ECO:0000256" key="3">
    <source>
        <dbReference type="ARBA" id="ARBA00022598"/>
    </source>
</evidence>
<keyword evidence="3" id="KW-0436">Ligase</keyword>
<evidence type="ECO:0000259" key="10">
    <source>
        <dbReference type="Pfam" id="PF08264"/>
    </source>
</evidence>
<dbReference type="PANTHER" id="PTHR45794">
    <property type="entry name" value="LEUCYL-TRNA SYNTHETASE"/>
    <property type="match status" value="1"/>
</dbReference>
<dbReference type="KEGG" id="marh:Mia14_0564"/>
<dbReference type="GeneID" id="33314121"/>
<dbReference type="GO" id="GO:0006429">
    <property type="term" value="P:leucyl-tRNA aminoacylation"/>
    <property type="evidence" value="ECO:0007669"/>
    <property type="project" value="UniProtKB-UniRule"/>
</dbReference>
<dbReference type="Gene3D" id="1.10.730.10">
    <property type="entry name" value="Isoleucyl-tRNA Synthetase, Domain 1"/>
    <property type="match status" value="1"/>
</dbReference>
<reference evidence="11 12" key="1">
    <citation type="journal article" date="2017" name="Nat. Commun.">
        <title>'ARMAN' archaea depend on association with euryarchaeal host in culture and in situ.</title>
        <authorList>
            <person name="Golyshina O."/>
            <person name="Toshchakov S."/>
            <person name="Makarova K."/>
            <person name="Gavrilov S."/>
            <person name="Korzhenkov A."/>
            <person name="La Cono V."/>
            <person name="Arcadi E."/>
            <person name="Nechitaylo T."/>
            <person name="Ferrer M."/>
            <person name="Kublanov I."/>
            <person name="Wolf Y."/>
            <person name="Yakimov M."/>
            <person name="Golyshin P."/>
            <person name="Slesarev A."/>
            <person name="Kozyavkin S."/>
        </authorList>
    </citation>
    <scope>NUCLEOTIDE SEQUENCE [LARGE SCALE GENOMIC DNA]</scope>
    <source>
        <strain evidence="11 12">Mia14</strain>
    </source>
</reference>
<name>A0A218NN29_9ARCH</name>
<dbReference type="EC" id="6.1.1.4" evidence="2 8"/>
<evidence type="ECO:0000259" key="9">
    <source>
        <dbReference type="Pfam" id="PF00133"/>
    </source>
</evidence>
<keyword evidence="7 11" id="KW-0030">Aminoacyl-tRNA synthetase</keyword>
<dbReference type="Pfam" id="PF08264">
    <property type="entry name" value="Anticodon_1"/>
    <property type="match status" value="1"/>
</dbReference>
<keyword evidence="6" id="KW-0648">Protein biosynthesis</keyword>
<dbReference type="InterPro" id="IPR009080">
    <property type="entry name" value="tRNAsynth_Ia_anticodon-bd"/>
</dbReference>
<dbReference type="Gene3D" id="3.90.740.10">
    <property type="entry name" value="Valyl/Leucyl/Isoleucyl-tRNA synthetase, editing domain"/>
    <property type="match status" value="1"/>
</dbReference>